<dbReference type="InterPro" id="IPR009057">
    <property type="entry name" value="Homeodomain-like_sf"/>
</dbReference>
<dbReference type="AlphaFoldDB" id="A0A317PPI9"/>
<keyword evidence="1" id="KW-0805">Transcription regulation</keyword>
<dbReference type="Gene3D" id="1.10.10.60">
    <property type="entry name" value="Homeodomain-like"/>
    <property type="match status" value="1"/>
</dbReference>
<dbReference type="PROSITE" id="PS01124">
    <property type="entry name" value="HTH_ARAC_FAMILY_2"/>
    <property type="match status" value="1"/>
</dbReference>
<dbReference type="PANTHER" id="PTHR46796">
    <property type="entry name" value="HTH-TYPE TRANSCRIPTIONAL ACTIVATOR RHAS-RELATED"/>
    <property type="match status" value="1"/>
</dbReference>
<dbReference type="PRINTS" id="PR00032">
    <property type="entry name" value="HTHARAC"/>
</dbReference>
<proteinExistence type="predicted"/>
<dbReference type="InterPro" id="IPR020449">
    <property type="entry name" value="Tscrpt_reg_AraC-type_HTH"/>
</dbReference>
<comment type="caution">
    <text evidence="5">The sequence shown here is derived from an EMBL/GenBank/DDBJ whole genome shotgun (WGS) entry which is preliminary data.</text>
</comment>
<dbReference type="InterPro" id="IPR035418">
    <property type="entry name" value="AraC-bd_2"/>
</dbReference>
<evidence type="ECO:0000313" key="5">
    <source>
        <dbReference type="EMBL" id="PWW03372.1"/>
    </source>
</evidence>
<feature type="domain" description="HTH araC/xylS-type" evidence="4">
    <location>
        <begin position="224"/>
        <end position="322"/>
    </location>
</feature>
<dbReference type="PANTHER" id="PTHR46796:SF6">
    <property type="entry name" value="ARAC SUBFAMILY"/>
    <property type="match status" value="1"/>
</dbReference>
<keyword evidence="3" id="KW-0804">Transcription</keyword>
<dbReference type="GO" id="GO:0043565">
    <property type="term" value="F:sequence-specific DNA binding"/>
    <property type="evidence" value="ECO:0007669"/>
    <property type="project" value="InterPro"/>
</dbReference>
<organism evidence="5 6">
    <name type="scientific">Hoeflea marina</name>
    <dbReference type="NCBI Taxonomy" id="274592"/>
    <lineage>
        <taxon>Bacteria</taxon>
        <taxon>Pseudomonadati</taxon>
        <taxon>Pseudomonadota</taxon>
        <taxon>Alphaproteobacteria</taxon>
        <taxon>Hyphomicrobiales</taxon>
        <taxon>Rhizobiaceae</taxon>
        <taxon>Hoeflea</taxon>
    </lineage>
</organism>
<dbReference type="Pfam" id="PF12833">
    <property type="entry name" value="HTH_18"/>
    <property type="match status" value="1"/>
</dbReference>
<name>A0A317PPI9_9HYPH</name>
<evidence type="ECO:0000256" key="3">
    <source>
        <dbReference type="ARBA" id="ARBA00023163"/>
    </source>
</evidence>
<dbReference type="Pfam" id="PF14525">
    <property type="entry name" value="AraC_binding_2"/>
    <property type="match status" value="1"/>
</dbReference>
<dbReference type="SMART" id="SM00342">
    <property type="entry name" value="HTH_ARAC"/>
    <property type="match status" value="1"/>
</dbReference>
<dbReference type="InterPro" id="IPR050204">
    <property type="entry name" value="AraC_XylS_family_regulators"/>
</dbReference>
<evidence type="ECO:0000313" key="6">
    <source>
        <dbReference type="Proteomes" id="UP000246352"/>
    </source>
</evidence>
<keyword evidence="2 5" id="KW-0238">DNA-binding</keyword>
<dbReference type="GO" id="GO:0003700">
    <property type="term" value="F:DNA-binding transcription factor activity"/>
    <property type="evidence" value="ECO:0007669"/>
    <property type="project" value="InterPro"/>
</dbReference>
<reference evidence="5 6" key="1">
    <citation type="submission" date="2018-05" db="EMBL/GenBank/DDBJ databases">
        <title>Genomic Encyclopedia of Type Strains, Phase IV (KMG-IV): sequencing the most valuable type-strain genomes for metagenomic binning, comparative biology and taxonomic classification.</title>
        <authorList>
            <person name="Goeker M."/>
        </authorList>
    </citation>
    <scope>NUCLEOTIDE SEQUENCE [LARGE SCALE GENOMIC DNA]</scope>
    <source>
        <strain evidence="5 6">DSM 16791</strain>
    </source>
</reference>
<dbReference type="InterPro" id="IPR018060">
    <property type="entry name" value="HTH_AraC"/>
</dbReference>
<gene>
    <name evidence="5" type="ORF">DFR52_10152</name>
</gene>
<dbReference type="Proteomes" id="UP000246352">
    <property type="component" value="Unassembled WGS sequence"/>
</dbReference>
<protein>
    <submittedName>
        <fullName evidence="5">AraC-like DNA-binding protein</fullName>
    </submittedName>
</protein>
<accession>A0A317PPI9</accession>
<evidence type="ECO:0000256" key="2">
    <source>
        <dbReference type="ARBA" id="ARBA00023125"/>
    </source>
</evidence>
<sequence length="325" mass="35695">MLRQRAGPIGLPARGATIHIITQTTEDTDAERAFEYWRYLAMPMVDASTPDIAAFTASRQFTALDLGDLLDTRSSAVCIERTRAQVRQDDLDNVAISVFLSRDGRIAQGGDSAAVGPGDIGIVDMSRPFLNSCSGEYRELRIHLTRDVFNAQIGKLDSMAGRNFAAGSPLQALFVGHLQAYVAGLPEMSAVEANIGFEGVLHLLQHALGRHRPDGDIRARTVRDLAEAMIRRRLHDQALDPNEIGKALGVSRTRLYEAFAETEGVAATILNARLDATRRQIQTARTRSIGEIMFACGLTDATMFSRAFRRRFGMTPSEFRKLGDS</sequence>
<evidence type="ECO:0000259" key="4">
    <source>
        <dbReference type="PROSITE" id="PS01124"/>
    </source>
</evidence>
<evidence type="ECO:0000256" key="1">
    <source>
        <dbReference type="ARBA" id="ARBA00023015"/>
    </source>
</evidence>
<dbReference type="EMBL" id="QGTR01000001">
    <property type="protein sequence ID" value="PWW03372.1"/>
    <property type="molecule type" value="Genomic_DNA"/>
</dbReference>
<dbReference type="SUPFAM" id="SSF46689">
    <property type="entry name" value="Homeodomain-like"/>
    <property type="match status" value="1"/>
</dbReference>
<keyword evidence="6" id="KW-1185">Reference proteome</keyword>